<evidence type="ECO:0000313" key="10">
    <source>
        <dbReference type="EMBL" id="OBT95560.1"/>
    </source>
</evidence>
<dbReference type="AlphaFoldDB" id="A0A1B8GI95"/>
<evidence type="ECO:0000256" key="3">
    <source>
        <dbReference type="ARBA" id="ARBA00022777"/>
    </source>
</evidence>
<name>A0A1B8GI95_9PEZI</name>
<dbReference type="Pfam" id="PF12796">
    <property type="entry name" value="Ank_2"/>
    <property type="match status" value="2"/>
</dbReference>
<dbReference type="Gene3D" id="1.10.510.10">
    <property type="entry name" value="Transferase(Phosphotransferase) domain 1"/>
    <property type="match status" value="1"/>
</dbReference>
<dbReference type="InterPro" id="IPR008271">
    <property type="entry name" value="Ser/Thr_kinase_AS"/>
</dbReference>
<sequence>MDFHQTALSSLNSLCTPEVADSGELQPILDQAFDVISDILYYDLKKEQWARRPRTYALLSMIHAVKEMDAFISLGHTDISLPYETKTSLPRDLQSPEMFSKFCQFQHYVLSTAYDLEKGGHCTVKDGNSFFKSNIEKIGKGGSGTVEKVQSKLTGIIYARKRMRRIKKGNGREVFKRFEKELHTLRKLSHDHLVAVKGSYTDLNYVALLITPVADCNLKKYLQQPLPECDKSVFRTYYGCLTNAVRYLKDSQIRHNDIKPENILLHNQHIYIADFGTALDWSGTEFSNSVTKGNITSVTPRYQSPEVNSGAPRRSSNDIWSLGVVFLEMTTVLRGKTLKNLEDHFHRNGTANPFVFHNLDAAISWFRVLQPMPGLSDNTPLQWIKEMISKDPINRRTAVDLFEDIGEADGGIWCGRCCKETESESESMSDTDEDMDNTIRPDLPMPVQNKEVMEPSHLSPLLQPARKADEYTLQDSKIVIEAEEVEKNISQASKPNFEYAVPSPYTYVNYPQQASIEYDTQLLPGAFPETPDEELPLIITVEPCTYNPAPVLEKDKDITFESEPSILPQNVITAPVKDSIEIVSIVEENRDIPIQPDALNVLQQATTAPVQHTSDLAPVVEDNGDLPTQTNALNIPQKATAAPVQDNEDLAMVVWFPPIVEENKGLPIQCDDSTLSLLPTEAPIQNHIQLTPFAQLIWTNSDDIHTSPSYILKTRIRRRRSYDNLNHISIALLQNMSSVDNDRLRRSTSYESLQDDYENLVPDTFMRIKEELLSFRLSPLWVGKLLKIQRASNPPEPDKGESPKYQPKSIPLEENGIKKWLSNMRAPSSSPQNSPIVLQGPSINKKEPQPTATRMSPEVSLPLTAGNLDDLSHKPKVKEKIKPVNTNIYMKRMGPEVSLPLTAGNLDNLIHKPMAKEKIKPVNASIYMKKIWDDAASSAPTSVMSSRTAKRFSSAGVFLPWQDKTLNFLGQYTKEGSVSAVRLLLKSGCNPGKKGEPRWEPIFNAVRGASDRHVKCVRELINYGVDVNAKNKVSRRTPLQYAIEHEAWSGYSNLIYILLAAGADPNIKDAMGDVPLLQILYGGNEPLPKHRRDALALLLAPNYSTDINVSPPGTMNGPLHLAVRRKDPWAVGMLLEKNAPVDGENGAGLTPLQLAMGSWTATTNHDQLEILRLLLEKKANVNVKNTTDGRTPLHIAISLEIIDAVRMLLQHGAKRSIKDGSAKSARQLYQEQAKAHKNCKKCPEVKTLMEDNSIGNL</sequence>
<dbReference type="PANTHER" id="PTHR11042:SF190">
    <property type="entry name" value="MITOSIS INHIBITOR PROTEIN KINASE MIK1"/>
    <property type="match status" value="1"/>
</dbReference>
<proteinExistence type="inferred from homology"/>
<feature type="repeat" description="ANK" evidence="6">
    <location>
        <begin position="1147"/>
        <end position="1186"/>
    </location>
</feature>
<dbReference type="OrthoDB" id="4062651at2759"/>
<dbReference type="InterPro" id="IPR017441">
    <property type="entry name" value="Protein_kinase_ATP_BS"/>
</dbReference>
<dbReference type="InterPro" id="IPR000719">
    <property type="entry name" value="Prot_kinase_dom"/>
</dbReference>
<reference evidence="10 11" key="1">
    <citation type="submission" date="2016-03" db="EMBL/GenBank/DDBJ databases">
        <title>Comparative genomics of Pseudogymnoascus destructans, the fungus causing white-nose syndrome of bats.</title>
        <authorList>
            <person name="Palmer J.M."/>
            <person name="Drees K.P."/>
            <person name="Foster J.T."/>
            <person name="Lindner D.L."/>
        </authorList>
    </citation>
    <scope>NUCLEOTIDE SEQUENCE [LARGE SCALE GENOMIC DNA]</scope>
    <source>
        <strain evidence="10 11">UAMH 10579</strain>
    </source>
</reference>
<feature type="repeat" description="ANK" evidence="6">
    <location>
        <begin position="1188"/>
        <end position="1220"/>
    </location>
</feature>
<dbReference type="GO" id="GO:0004672">
    <property type="term" value="F:protein kinase activity"/>
    <property type="evidence" value="ECO:0007669"/>
    <property type="project" value="InterPro"/>
</dbReference>
<organism evidence="10 11">
    <name type="scientific">Pseudogymnoascus verrucosus</name>
    <dbReference type="NCBI Taxonomy" id="342668"/>
    <lineage>
        <taxon>Eukaryota</taxon>
        <taxon>Fungi</taxon>
        <taxon>Dikarya</taxon>
        <taxon>Ascomycota</taxon>
        <taxon>Pezizomycotina</taxon>
        <taxon>Leotiomycetes</taxon>
        <taxon>Thelebolales</taxon>
        <taxon>Thelebolaceae</taxon>
        <taxon>Pseudogymnoascus</taxon>
    </lineage>
</organism>
<dbReference type="InterPro" id="IPR002110">
    <property type="entry name" value="Ankyrin_rpt"/>
</dbReference>
<dbReference type="PROSITE" id="PS50011">
    <property type="entry name" value="PROTEIN_KINASE_DOM"/>
    <property type="match status" value="1"/>
</dbReference>
<keyword evidence="11" id="KW-1185">Reference proteome</keyword>
<dbReference type="InterPro" id="IPR036770">
    <property type="entry name" value="Ankyrin_rpt-contain_sf"/>
</dbReference>
<dbReference type="GeneID" id="28839287"/>
<dbReference type="CDD" id="cd00180">
    <property type="entry name" value="PKc"/>
    <property type="match status" value="1"/>
</dbReference>
<dbReference type="Proteomes" id="UP000091956">
    <property type="component" value="Unassembled WGS sequence"/>
</dbReference>
<evidence type="ECO:0000256" key="8">
    <source>
        <dbReference type="SAM" id="MobiDB-lite"/>
    </source>
</evidence>
<feature type="region of interest" description="Disordered" evidence="8">
    <location>
        <begin position="825"/>
        <end position="856"/>
    </location>
</feature>
<evidence type="ECO:0000256" key="5">
    <source>
        <dbReference type="ARBA" id="ARBA00037982"/>
    </source>
</evidence>
<dbReference type="GO" id="GO:0005634">
    <property type="term" value="C:nucleus"/>
    <property type="evidence" value="ECO:0007669"/>
    <property type="project" value="TreeGrafter"/>
</dbReference>
<dbReference type="SMART" id="SM00248">
    <property type="entry name" value="ANK"/>
    <property type="match status" value="6"/>
</dbReference>
<comment type="similarity">
    <text evidence="5">Belongs to the protein kinase superfamily. Ser/Thr protein kinase family. GCN2 subfamily.</text>
</comment>
<dbReference type="PANTHER" id="PTHR11042">
    <property type="entry name" value="EUKARYOTIC TRANSLATION INITIATION FACTOR 2-ALPHA KINASE EIF2-ALPHA KINASE -RELATED"/>
    <property type="match status" value="1"/>
</dbReference>
<evidence type="ECO:0000259" key="9">
    <source>
        <dbReference type="PROSITE" id="PS50011"/>
    </source>
</evidence>
<dbReference type="SMART" id="SM00220">
    <property type="entry name" value="S_TKc"/>
    <property type="match status" value="1"/>
</dbReference>
<feature type="compositionally biased region" description="Polar residues" evidence="8">
    <location>
        <begin position="825"/>
        <end position="836"/>
    </location>
</feature>
<evidence type="ECO:0000256" key="2">
    <source>
        <dbReference type="ARBA" id="ARBA00022741"/>
    </source>
</evidence>
<dbReference type="InterPro" id="IPR011009">
    <property type="entry name" value="Kinase-like_dom_sf"/>
</dbReference>
<dbReference type="STRING" id="342668.A0A1B8GI95"/>
<dbReference type="InterPro" id="IPR050339">
    <property type="entry name" value="CC_SR_Kinase"/>
</dbReference>
<dbReference type="SUPFAM" id="SSF56112">
    <property type="entry name" value="Protein kinase-like (PK-like)"/>
    <property type="match status" value="1"/>
</dbReference>
<dbReference type="PROSITE" id="PS50088">
    <property type="entry name" value="ANK_REPEAT"/>
    <property type="match status" value="3"/>
</dbReference>
<evidence type="ECO:0000256" key="1">
    <source>
        <dbReference type="ARBA" id="ARBA00022679"/>
    </source>
</evidence>
<evidence type="ECO:0000256" key="7">
    <source>
        <dbReference type="PROSITE-ProRule" id="PRU10141"/>
    </source>
</evidence>
<dbReference type="RefSeq" id="XP_018129293.1">
    <property type="nucleotide sequence ID" value="XM_018275359.2"/>
</dbReference>
<dbReference type="GO" id="GO:0005524">
    <property type="term" value="F:ATP binding"/>
    <property type="evidence" value="ECO:0007669"/>
    <property type="project" value="UniProtKB-UniRule"/>
</dbReference>
<keyword evidence="3" id="KW-0418">Kinase</keyword>
<evidence type="ECO:0000256" key="4">
    <source>
        <dbReference type="ARBA" id="ARBA00022840"/>
    </source>
</evidence>
<keyword evidence="2 7" id="KW-0547">Nucleotide-binding</keyword>
<protein>
    <recommendedName>
        <fullName evidence="9">Protein kinase domain-containing protein</fullName>
    </recommendedName>
</protein>
<dbReference type="GO" id="GO:0005737">
    <property type="term" value="C:cytoplasm"/>
    <property type="evidence" value="ECO:0007669"/>
    <property type="project" value="TreeGrafter"/>
</dbReference>
<keyword evidence="1" id="KW-0808">Transferase</keyword>
<dbReference type="SUPFAM" id="SSF48403">
    <property type="entry name" value="Ankyrin repeat"/>
    <property type="match status" value="1"/>
</dbReference>
<keyword evidence="4 7" id="KW-0067">ATP-binding</keyword>
<feature type="domain" description="Protein kinase" evidence="9">
    <location>
        <begin position="132"/>
        <end position="412"/>
    </location>
</feature>
<dbReference type="PROSITE" id="PS00108">
    <property type="entry name" value="PROTEIN_KINASE_ST"/>
    <property type="match status" value="1"/>
</dbReference>
<dbReference type="Gene3D" id="1.25.40.20">
    <property type="entry name" value="Ankyrin repeat-containing domain"/>
    <property type="match status" value="1"/>
</dbReference>
<accession>A0A1B8GI95</accession>
<dbReference type="Pfam" id="PF00069">
    <property type="entry name" value="Pkinase"/>
    <property type="match status" value="1"/>
</dbReference>
<gene>
    <name evidence="10" type="ORF">VE01_05901</name>
</gene>
<dbReference type="PROSITE" id="PS50297">
    <property type="entry name" value="ANK_REP_REGION"/>
    <property type="match status" value="1"/>
</dbReference>
<evidence type="ECO:0000313" key="11">
    <source>
        <dbReference type="Proteomes" id="UP000091956"/>
    </source>
</evidence>
<feature type="binding site" evidence="7">
    <location>
        <position position="168"/>
    </location>
    <ligand>
        <name>ATP</name>
        <dbReference type="ChEBI" id="CHEBI:30616"/>
    </ligand>
</feature>
<dbReference type="EMBL" id="KV460234">
    <property type="protein sequence ID" value="OBT95560.1"/>
    <property type="molecule type" value="Genomic_DNA"/>
</dbReference>
<dbReference type="GO" id="GO:0110031">
    <property type="term" value="P:negative regulation of G2/MI transition of meiotic cell cycle"/>
    <property type="evidence" value="ECO:0007669"/>
    <property type="project" value="TreeGrafter"/>
</dbReference>
<evidence type="ECO:0000256" key="6">
    <source>
        <dbReference type="PROSITE-ProRule" id="PRU00023"/>
    </source>
</evidence>
<feature type="repeat" description="ANK" evidence="6">
    <location>
        <begin position="1034"/>
        <end position="1070"/>
    </location>
</feature>
<dbReference type="PROSITE" id="PS00107">
    <property type="entry name" value="PROTEIN_KINASE_ATP"/>
    <property type="match status" value="1"/>
</dbReference>
<keyword evidence="6" id="KW-0040">ANK repeat</keyword>
<reference evidence="11" key="2">
    <citation type="journal article" date="2018" name="Nat. Commun.">
        <title>Extreme sensitivity to ultraviolet light in the fungal pathogen causing white-nose syndrome of bats.</title>
        <authorList>
            <person name="Palmer J.M."/>
            <person name="Drees K.P."/>
            <person name="Foster J.T."/>
            <person name="Lindner D.L."/>
        </authorList>
    </citation>
    <scope>NUCLEOTIDE SEQUENCE [LARGE SCALE GENOMIC DNA]</scope>
    <source>
        <strain evidence="11">UAMH 10579</strain>
    </source>
</reference>